<dbReference type="STRING" id="286115.A0A507DSD9"/>
<dbReference type="CDD" id="cd18871">
    <property type="entry name" value="NUDIX_Cfim25_Nudt21"/>
    <property type="match status" value="1"/>
</dbReference>
<dbReference type="EMBL" id="QEAN01000011">
    <property type="protein sequence ID" value="TPX53878.1"/>
    <property type="molecule type" value="Genomic_DNA"/>
</dbReference>
<dbReference type="InterPro" id="IPR016706">
    <property type="entry name" value="Cleav_polyA_spec_factor_su5"/>
</dbReference>
<proteinExistence type="predicted"/>
<reference evidence="1 2" key="1">
    <citation type="journal article" date="2019" name="Sci. Rep.">
        <title>Comparative genomics of chytrid fungi reveal insights into the obligate biotrophic and pathogenic lifestyle of Synchytrium endobioticum.</title>
        <authorList>
            <person name="van de Vossenberg B.T.L.H."/>
            <person name="Warris S."/>
            <person name="Nguyen H.D.T."/>
            <person name="van Gent-Pelzer M.P.E."/>
            <person name="Joly D.L."/>
            <person name="van de Geest H.C."/>
            <person name="Bonants P.J.M."/>
            <person name="Smith D.S."/>
            <person name="Levesque C.A."/>
            <person name="van der Lee T.A.J."/>
        </authorList>
    </citation>
    <scope>NUCLEOTIDE SEQUENCE [LARGE SCALE GENOMIC DNA]</scope>
    <source>
        <strain evidence="1 2">MB42</strain>
    </source>
</reference>
<dbReference type="Pfam" id="PF13869">
    <property type="entry name" value="NUDIX_2"/>
    <property type="match status" value="2"/>
</dbReference>
<evidence type="ECO:0000313" key="1">
    <source>
        <dbReference type="EMBL" id="TPX53878.1"/>
    </source>
</evidence>
<dbReference type="AlphaFoldDB" id="A0A507DSD9"/>
<comment type="caution">
    <text evidence="1">The sequence shown here is derived from an EMBL/GenBank/DDBJ whole genome shotgun (WGS) entry which is preliminary data.</text>
</comment>
<evidence type="ECO:0000313" key="2">
    <source>
        <dbReference type="Proteomes" id="UP000317494"/>
    </source>
</evidence>
<name>A0A507DSD9_9FUNG</name>
<sequence length="244" mass="27368">MEPQPQQLEGQSIVTLHPLPGYTFGVKEPQMEEDPSVAARLARLQAEYGVQGMRRSVEAVLVVHDHGHPHILMMQIANTFFKLPAAPGTIPQDSDWEIGELLTVWWRPNFETFMYPYIPPHITQPKEMKKVYMVKMPPTKLLSVPKNMKLLAVPLFELYDNSARYGPQLAALPHLLARFHFHIILIGKKNLFIRAEIDAFMKTPWFPFQCTGTGKSGGEKVMDGHPPAASSLSCNCAPATGRKG</sequence>
<dbReference type="GO" id="GO:0031124">
    <property type="term" value="P:mRNA 3'-end processing"/>
    <property type="evidence" value="ECO:0007669"/>
    <property type="project" value="InterPro"/>
</dbReference>
<dbReference type="PANTHER" id="PTHR13047">
    <property type="entry name" value="PRE-MRNA CLEAVAGE FACTOR IM, 25KD SUBUNIT"/>
    <property type="match status" value="1"/>
</dbReference>
<dbReference type="VEuPathDB" id="FungiDB:SeMB42_g00583"/>
<dbReference type="GO" id="GO:0005849">
    <property type="term" value="C:mRNA cleavage factor complex"/>
    <property type="evidence" value="ECO:0007669"/>
    <property type="project" value="InterPro"/>
</dbReference>
<evidence type="ECO:0008006" key="3">
    <source>
        <dbReference type="Google" id="ProtNLM"/>
    </source>
</evidence>
<organism evidence="1 2">
    <name type="scientific">Synchytrium endobioticum</name>
    <dbReference type="NCBI Taxonomy" id="286115"/>
    <lineage>
        <taxon>Eukaryota</taxon>
        <taxon>Fungi</taxon>
        <taxon>Fungi incertae sedis</taxon>
        <taxon>Chytridiomycota</taxon>
        <taxon>Chytridiomycota incertae sedis</taxon>
        <taxon>Chytridiomycetes</taxon>
        <taxon>Synchytriales</taxon>
        <taxon>Synchytriaceae</taxon>
        <taxon>Synchytrium</taxon>
    </lineage>
</organism>
<dbReference type="GO" id="GO:0003729">
    <property type="term" value="F:mRNA binding"/>
    <property type="evidence" value="ECO:0007669"/>
    <property type="project" value="InterPro"/>
</dbReference>
<protein>
    <recommendedName>
        <fullName evidence="3">Cleavage and polyadenylation specificity factor subunit 5</fullName>
    </recommendedName>
</protein>
<accession>A0A507DSD9</accession>
<dbReference type="Gene3D" id="3.90.79.10">
    <property type="entry name" value="Nucleoside Triphosphate Pyrophosphohydrolase"/>
    <property type="match status" value="1"/>
</dbReference>
<gene>
    <name evidence="1" type="ORF">SeMB42_g00583</name>
</gene>
<dbReference type="Proteomes" id="UP000317494">
    <property type="component" value="Unassembled WGS sequence"/>
</dbReference>
<keyword evidence="2" id="KW-1185">Reference proteome</keyword>